<proteinExistence type="predicted"/>
<comment type="caution">
    <text evidence="2">The sequence shown here is derived from an EMBL/GenBank/DDBJ whole genome shotgun (WGS) entry which is preliminary data.</text>
</comment>
<gene>
    <name evidence="2" type="ORF">CUMW_266770</name>
</gene>
<dbReference type="Proteomes" id="UP000236630">
    <property type="component" value="Unassembled WGS sequence"/>
</dbReference>
<dbReference type="EMBL" id="BDQV01000972">
    <property type="protein sequence ID" value="GAY68769.1"/>
    <property type="molecule type" value="Genomic_DNA"/>
</dbReference>
<protein>
    <submittedName>
        <fullName evidence="2">Uncharacterized protein</fullName>
    </submittedName>
</protein>
<evidence type="ECO:0000256" key="1">
    <source>
        <dbReference type="SAM" id="MobiDB-lite"/>
    </source>
</evidence>
<dbReference type="AlphaFoldDB" id="A0A2H5QVZ6"/>
<name>A0A2H5QVZ6_CITUN</name>
<keyword evidence="3" id="KW-1185">Reference proteome</keyword>
<sequence length="65" mass="7490">MSNLGKGMEGSKTRRPGGQNENVEPLYSETWLNDDNCPPNQNKHDLVSRKRQKLHQWVADIIRDS</sequence>
<accession>A0A2H5QVZ6</accession>
<reference evidence="2 3" key="1">
    <citation type="journal article" date="2017" name="Front. Genet.">
        <title>Draft sequencing of the heterozygous diploid genome of Satsuma (Citrus unshiu Marc.) using a hybrid assembly approach.</title>
        <authorList>
            <person name="Shimizu T."/>
            <person name="Tanizawa Y."/>
            <person name="Mochizuki T."/>
            <person name="Nagasaki H."/>
            <person name="Yoshioka T."/>
            <person name="Toyoda A."/>
            <person name="Fujiyama A."/>
            <person name="Kaminuma E."/>
            <person name="Nakamura Y."/>
        </authorList>
    </citation>
    <scope>NUCLEOTIDE SEQUENCE [LARGE SCALE GENOMIC DNA]</scope>
    <source>
        <strain evidence="3">cv. Miyagawa wase</strain>
    </source>
</reference>
<feature type="region of interest" description="Disordered" evidence="1">
    <location>
        <begin position="1"/>
        <end position="48"/>
    </location>
</feature>
<feature type="compositionally biased region" description="Polar residues" evidence="1">
    <location>
        <begin position="30"/>
        <end position="41"/>
    </location>
</feature>
<evidence type="ECO:0000313" key="3">
    <source>
        <dbReference type="Proteomes" id="UP000236630"/>
    </source>
</evidence>
<organism evidence="2 3">
    <name type="scientific">Citrus unshiu</name>
    <name type="common">Satsuma mandarin</name>
    <name type="synonym">Citrus nobilis var. unshiu</name>
    <dbReference type="NCBI Taxonomy" id="55188"/>
    <lineage>
        <taxon>Eukaryota</taxon>
        <taxon>Viridiplantae</taxon>
        <taxon>Streptophyta</taxon>
        <taxon>Embryophyta</taxon>
        <taxon>Tracheophyta</taxon>
        <taxon>Spermatophyta</taxon>
        <taxon>Magnoliopsida</taxon>
        <taxon>eudicotyledons</taxon>
        <taxon>Gunneridae</taxon>
        <taxon>Pentapetalae</taxon>
        <taxon>rosids</taxon>
        <taxon>malvids</taxon>
        <taxon>Sapindales</taxon>
        <taxon>Rutaceae</taxon>
        <taxon>Aurantioideae</taxon>
        <taxon>Citrus</taxon>
    </lineage>
</organism>
<evidence type="ECO:0000313" key="2">
    <source>
        <dbReference type="EMBL" id="GAY68769.1"/>
    </source>
</evidence>